<evidence type="ECO:0000313" key="3">
    <source>
        <dbReference type="EMBL" id="CAB4015936.1"/>
    </source>
</evidence>
<keyword evidence="2" id="KW-0812">Transmembrane</keyword>
<reference evidence="3" key="1">
    <citation type="submission" date="2020-04" db="EMBL/GenBank/DDBJ databases">
        <authorList>
            <person name="Alioto T."/>
            <person name="Alioto T."/>
            <person name="Gomez Garrido J."/>
        </authorList>
    </citation>
    <scope>NUCLEOTIDE SEQUENCE</scope>
    <source>
        <strain evidence="3">A484AB</strain>
    </source>
</reference>
<dbReference type="EMBL" id="CACRXK020008902">
    <property type="protein sequence ID" value="CAB4015936.1"/>
    <property type="molecule type" value="Genomic_DNA"/>
</dbReference>
<accession>A0A6S7IE25</accession>
<dbReference type="InterPro" id="IPR031569">
    <property type="entry name" value="ApeC"/>
</dbReference>
<protein>
    <submittedName>
        <fullName evidence="3">Uncharacterized protein LOC110066218</fullName>
    </submittedName>
</protein>
<dbReference type="Proteomes" id="UP001152795">
    <property type="component" value="Unassembled WGS sequence"/>
</dbReference>
<sequence>MRVTSEFVKFDDDDQGNTDGTGGAYPYGPSEDPFNLKIYYCYYEPGQENTEDLGIGKQAKDGSSRITSPALAVAVGCGVAAAIVGTATVAFIIKKVLAKRRKHAFDAGLETEDLMGE</sequence>
<dbReference type="AlphaFoldDB" id="A0A6S7IE25"/>
<feature type="region of interest" description="Disordered" evidence="1">
    <location>
        <begin position="1"/>
        <end position="29"/>
    </location>
</feature>
<feature type="transmembrane region" description="Helical" evidence="2">
    <location>
        <begin position="70"/>
        <end position="93"/>
    </location>
</feature>
<gene>
    <name evidence="3" type="ORF">PACLA_8A044470</name>
</gene>
<evidence type="ECO:0000256" key="1">
    <source>
        <dbReference type="SAM" id="MobiDB-lite"/>
    </source>
</evidence>
<organism evidence="3 4">
    <name type="scientific">Paramuricea clavata</name>
    <name type="common">Red gorgonian</name>
    <name type="synonym">Violescent sea-whip</name>
    <dbReference type="NCBI Taxonomy" id="317549"/>
    <lineage>
        <taxon>Eukaryota</taxon>
        <taxon>Metazoa</taxon>
        <taxon>Cnidaria</taxon>
        <taxon>Anthozoa</taxon>
        <taxon>Octocorallia</taxon>
        <taxon>Malacalcyonacea</taxon>
        <taxon>Plexauridae</taxon>
        <taxon>Paramuricea</taxon>
    </lineage>
</organism>
<keyword evidence="2" id="KW-0472">Membrane</keyword>
<keyword evidence="4" id="KW-1185">Reference proteome</keyword>
<dbReference type="PANTHER" id="PTHR19324:SF33">
    <property type="entry name" value="MUCIN-5AC"/>
    <property type="match status" value="1"/>
</dbReference>
<name>A0A6S7IE25_PARCT</name>
<proteinExistence type="predicted"/>
<evidence type="ECO:0000313" key="4">
    <source>
        <dbReference type="Proteomes" id="UP001152795"/>
    </source>
</evidence>
<dbReference type="Pfam" id="PF16977">
    <property type="entry name" value="ApeC"/>
    <property type="match status" value="1"/>
</dbReference>
<evidence type="ECO:0000256" key="2">
    <source>
        <dbReference type="SAM" id="Phobius"/>
    </source>
</evidence>
<keyword evidence="2" id="KW-1133">Transmembrane helix</keyword>
<comment type="caution">
    <text evidence="3">The sequence shown here is derived from an EMBL/GenBank/DDBJ whole genome shotgun (WGS) entry which is preliminary data.</text>
</comment>
<dbReference type="PANTHER" id="PTHR19324">
    <property type="entry name" value="PERFORIN-LIKE PROTEIN 1"/>
    <property type="match status" value="1"/>
</dbReference>